<dbReference type="CDD" id="cd14846">
    <property type="entry name" value="Peptidase_M15_like"/>
    <property type="match status" value="1"/>
</dbReference>
<evidence type="ECO:0000313" key="4">
    <source>
        <dbReference type="Proteomes" id="UP001498935"/>
    </source>
</evidence>
<dbReference type="InterPro" id="IPR052179">
    <property type="entry name" value="DD-CPase-like"/>
</dbReference>
<comment type="caution">
    <text evidence="3">The sequence shown here is derived from an EMBL/GenBank/DDBJ whole genome shotgun (WGS) entry which is preliminary data.</text>
</comment>
<reference evidence="3 4" key="1">
    <citation type="submission" date="2024-02" db="EMBL/GenBank/DDBJ databases">
        <title>Characterization of antibiotic resistant novel bacterial strains and their environmental applications.</title>
        <authorList>
            <person name="Manzoor S."/>
            <person name="Abbas S."/>
            <person name="Arshad M."/>
            <person name="Li W.J."/>
            <person name="Ahmed I."/>
        </authorList>
    </citation>
    <scope>NUCLEOTIDE SEQUENCE [LARGE SCALE GENOMIC DNA]</scope>
    <source>
        <strain evidence="3 4">KACC 15558</strain>
    </source>
</reference>
<dbReference type="Pfam" id="PF02557">
    <property type="entry name" value="VanY"/>
    <property type="match status" value="1"/>
</dbReference>
<feature type="region of interest" description="Disordered" evidence="1">
    <location>
        <begin position="1"/>
        <end position="36"/>
    </location>
</feature>
<protein>
    <recommendedName>
        <fullName evidence="2">D-alanyl-D-alanine carboxypeptidase-like core domain-containing protein</fullName>
    </recommendedName>
</protein>
<dbReference type="PANTHER" id="PTHR34385:SF1">
    <property type="entry name" value="PEPTIDOGLYCAN L-ALANYL-D-GLUTAMATE ENDOPEPTIDASE CWLK"/>
    <property type="match status" value="1"/>
</dbReference>
<dbReference type="Gene3D" id="3.30.1380.10">
    <property type="match status" value="1"/>
</dbReference>
<proteinExistence type="predicted"/>
<name>A0ABP9TWH8_9MICO</name>
<dbReference type="EMBL" id="BAABNP010000002">
    <property type="protein sequence ID" value="GAA5339448.1"/>
    <property type="molecule type" value="Genomic_DNA"/>
</dbReference>
<evidence type="ECO:0000313" key="3">
    <source>
        <dbReference type="EMBL" id="GAA5339448.1"/>
    </source>
</evidence>
<feature type="domain" description="D-alanyl-D-alanine carboxypeptidase-like core" evidence="2">
    <location>
        <begin position="105"/>
        <end position="201"/>
    </location>
</feature>
<organism evidence="3 4">
    <name type="scientific">Brevibacterium ammoniilyticum</name>
    <dbReference type="NCBI Taxonomy" id="1046555"/>
    <lineage>
        <taxon>Bacteria</taxon>
        <taxon>Bacillati</taxon>
        <taxon>Actinomycetota</taxon>
        <taxon>Actinomycetes</taxon>
        <taxon>Micrococcales</taxon>
        <taxon>Brevibacteriaceae</taxon>
        <taxon>Brevibacterium</taxon>
    </lineage>
</organism>
<dbReference type="InterPro" id="IPR009045">
    <property type="entry name" value="Zn_M74/Hedgehog-like"/>
</dbReference>
<dbReference type="SUPFAM" id="SSF55166">
    <property type="entry name" value="Hedgehog/DD-peptidase"/>
    <property type="match status" value="1"/>
</dbReference>
<feature type="compositionally biased region" description="Basic and acidic residues" evidence="1">
    <location>
        <begin position="13"/>
        <end position="23"/>
    </location>
</feature>
<dbReference type="PANTHER" id="PTHR34385">
    <property type="entry name" value="D-ALANYL-D-ALANINE CARBOXYPEPTIDASE"/>
    <property type="match status" value="1"/>
</dbReference>
<gene>
    <name evidence="3" type="ORF">KACC15558_04880</name>
</gene>
<dbReference type="InterPro" id="IPR003709">
    <property type="entry name" value="VanY-like_core_dom"/>
</dbReference>
<evidence type="ECO:0000256" key="1">
    <source>
        <dbReference type="SAM" id="MobiDB-lite"/>
    </source>
</evidence>
<accession>A0ABP9TWH8</accession>
<dbReference type="Proteomes" id="UP001498935">
    <property type="component" value="Unassembled WGS sequence"/>
</dbReference>
<keyword evidence="4" id="KW-1185">Reference proteome</keyword>
<sequence>MTRPAPAQPSPDSAHRNRDHPGSDHPGSVRAGRSPVRGARRAAALLALAAALVGAAGCSPSSSPVPTEDRAEATVSVTESGLDLDNGALPADARIDDGALPGVAKLDANLRKAVEAAAADAREDGVDFTVNSGWRSAAYQKGLLDDAVATYGSRTEAARWVASPESSPHVRGKAVDIGPVDASSWLSQHGADYGLCQIYGNEMWHYELRPDAAEQGCPAQYSDPTEDPRMRG</sequence>
<evidence type="ECO:0000259" key="2">
    <source>
        <dbReference type="Pfam" id="PF02557"/>
    </source>
</evidence>